<dbReference type="CDD" id="cd02221">
    <property type="entry name" value="cupin_TM1287-like"/>
    <property type="match status" value="1"/>
</dbReference>
<dbReference type="InterPro" id="IPR013096">
    <property type="entry name" value="Cupin_2"/>
</dbReference>
<evidence type="ECO:0000313" key="5">
    <source>
        <dbReference type="Proteomes" id="UP000824260"/>
    </source>
</evidence>
<evidence type="ECO:0000313" key="4">
    <source>
        <dbReference type="EMBL" id="HIQ83962.1"/>
    </source>
</evidence>
<feature type="domain" description="Cupin type-2" evidence="3">
    <location>
        <begin position="42"/>
        <end position="109"/>
    </location>
</feature>
<protein>
    <submittedName>
        <fullName evidence="4">Cupin domain-containing protein</fullName>
    </submittedName>
</protein>
<sequence length="113" mass="12226">MITRKSERTTEMREAMRGGAGAALLTPASKQLPANARLFSEIRLAPGSSIGYHVHENETEMFLFLEGEGRVMDDDTEVLVHPGDSMATFSGHGHSVESIGDTDLVLVAVIIKD</sequence>
<dbReference type="Pfam" id="PF07883">
    <property type="entry name" value="Cupin_2"/>
    <property type="match status" value="1"/>
</dbReference>
<dbReference type="PANTHER" id="PTHR35848">
    <property type="entry name" value="OXALATE-BINDING PROTEIN"/>
    <property type="match status" value="1"/>
</dbReference>
<proteinExistence type="predicted"/>
<reference evidence="4" key="2">
    <citation type="journal article" date="2021" name="PeerJ">
        <title>Extensive microbial diversity within the chicken gut microbiome revealed by metagenomics and culture.</title>
        <authorList>
            <person name="Gilroy R."/>
            <person name="Ravi A."/>
            <person name="Getino M."/>
            <person name="Pursley I."/>
            <person name="Horton D.L."/>
            <person name="Alikhan N.F."/>
            <person name="Baker D."/>
            <person name="Gharbi K."/>
            <person name="Hall N."/>
            <person name="Watson M."/>
            <person name="Adriaenssens E.M."/>
            <person name="Foster-Nyarko E."/>
            <person name="Jarju S."/>
            <person name="Secka A."/>
            <person name="Antonio M."/>
            <person name="Oren A."/>
            <person name="Chaudhuri R.R."/>
            <person name="La Ragione R."/>
            <person name="Hildebrand F."/>
            <person name="Pallen M.J."/>
        </authorList>
    </citation>
    <scope>NUCLEOTIDE SEQUENCE</scope>
    <source>
        <strain evidence="4">ChiSjej6B24-2974</strain>
    </source>
</reference>
<accession>A0A9D1CXB4</accession>
<evidence type="ECO:0000256" key="1">
    <source>
        <dbReference type="ARBA" id="ARBA00022723"/>
    </source>
</evidence>
<comment type="caution">
    <text evidence="4">The sequence shown here is derived from an EMBL/GenBank/DDBJ whole genome shotgun (WGS) entry which is preliminary data.</text>
</comment>
<evidence type="ECO:0000259" key="3">
    <source>
        <dbReference type="Pfam" id="PF07883"/>
    </source>
</evidence>
<dbReference type="Gene3D" id="2.60.120.10">
    <property type="entry name" value="Jelly Rolls"/>
    <property type="match status" value="1"/>
</dbReference>
<organism evidence="4 5">
    <name type="scientific">Candidatus Pullichristensenella stercorigallinarum</name>
    <dbReference type="NCBI Taxonomy" id="2840909"/>
    <lineage>
        <taxon>Bacteria</taxon>
        <taxon>Bacillati</taxon>
        <taxon>Bacillota</taxon>
        <taxon>Clostridia</taxon>
        <taxon>Candidatus Pullichristensenella</taxon>
    </lineage>
</organism>
<feature type="compositionally biased region" description="Basic and acidic residues" evidence="2">
    <location>
        <begin position="1"/>
        <end position="16"/>
    </location>
</feature>
<name>A0A9D1CXB4_9FIRM</name>
<dbReference type="Proteomes" id="UP000824260">
    <property type="component" value="Unassembled WGS sequence"/>
</dbReference>
<dbReference type="EMBL" id="DVFZ01000119">
    <property type="protein sequence ID" value="HIQ83962.1"/>
    <property type="molecule type" value="Genomic_DNA"/>
</dbReference>
<dbReference type="AlphaFoldDB" id="A0A9D1CXB4"/>
<reference evidence="4" key="1">
    <citation type="submission" date="2020-10" db="EMBL/GenBank/DDBJ databases">
        <authorList>
            <person name="Gilroy R."/>
        </authorList>
    </citation>
    <scope>NUCLEOTIDE SEQUENCE</scope>
    <source>
        <strain evidence="4">ChiSjej6B24-2974</strain>
    </source>
</reference>
<dbReference type="InterPro" id="IPR051610">
    <property type="entry name" value="GPI/OXD"/>
</dbReference>
<gene>
    <name evidence="4" type="ORF">IAA52_12790</name>
</gene>
<dbReference type="PANTHER" id="PTHR35848:SF6">
    <property type="entry name" value="CUPIN TYPE-2 DOMAIN-CONTAINING PROTEIN"/>
    <property type="match status" value="1"/>
</dbReference>
<dbReference type="InterPro" id="IPR014710">
    <property type="entry name" value="RmlC-like_jellyroll"/>
</dbReference>
<feature type="region of interest" description="Disordered" evidence="2">
    <location>
        <begin position="1"/>
        <end position="20"/>
    </location>
</feature>
<dbReference type="InterPro" id="IPR011051">
    <property type="entry name" value="RmlC_Cupin_sf"/>
</dbReference>
<dbReference type="GO" id="GO:0046872">
    <property type="term" value="F:metal ion binding"/>
    <property type="evidence" value="ECO:0007669"/>
    <property type="project" value="UniProtKB-KW"/>
</dbReference>
<keyword evidence="1" id="KW-0479">Metal-binding</keyword>
<dbReference type="SUPFAM" id="SSF51182">
    <property type="entry name" value="RmlC-like cupins"/>
    <property type="match status" value="1"/>
</dbReference>
<evidence type="ECO:0000256" key="2">
    <source>
        <dbReference type="SAM" id="MobiDB-lite"/>
    </source>
</evidence>